<dbReference type="InterPro" id="IPR011991">
    <property type="entry name" value="ArsR-like_HTH"/>
</dbReference>
<accession>A0A644TXD8</accession>
<comment type="caution">
    <text evidence="2">The sequence shown here is derived from an EMBL/GenBank/DDBJ whole genome shotgun (WGS) entry which is preliminary data.</text>
</comment>
<dbReference type="InterPro" id="IPR036390">
    <property type="entry name" value="WH_DNA-bd_sf"/>
</dbReference>
<dbReference type="SUPFAM" id="SSF46785">
    <property type="entry name" value="Winged helix' DNA-binding domain"/>
    <property type="match status" value="1"/>
</dbReference>
<dbReference type="EMBL" id="VSSQ01000060">
    <property type="protein sequence ID" value="MPL71590.1"/>
    <property type="molecule type" value="Genomic_DNA"/>
</dbReference>
<feature type="domain" description="HTH cro/C1-type" evidence="1">
    <location>
        <begin position="26"/>
        <end position="52"/>
    </location>
</feature>
<dbReference type="InterPro" id="IPR013196">
    <property type="entry name" value="HTH_11"/>
</dbReference>
<dbReference type="Pfam" id="PF08279">
    <property type="entry name" value="HTH_11"/>
    <property type="match status" value="1"/>
</dbReference>
<dbReference type="CDD" id="cd00090">
    <property type="entry name" value="HTH_ARSR"/>
    <property type="match status" value="1"/>
</dbReference>
<evidence type="ECO:0000313" key="2">
    <source>
        <dbReference type="EMBL" id="MPL71590.1"/>
    </source>
</evidence>
<dbReference type="Gene3D" id="1.10.10.10">
    <property type="entry name" value="Winged helix-like DNA-binding domain superfamily/Winged helix DNA-binding domain"/>
    <property type="match status" value="1"/>
</dbReference>
<organism evidence="2">
    <name type="scientific">bioreactor metagenome</name>
    <dbReference type="NCBI Taxonomy" id="1076179"/>
    <lineage>
        <taxon>unclassified sequences</taxon>
        <taxon>metagenomes</taxon>
        <taxon>ecological metagenomes</taxon>
    </lineage>
</organism>
<gene>
    <name evidence="2" type="ORF">SDC9_17367</name>
</gene>
<dbReference type="PROSITE" id="PS50943">
    <property type="entry name" value="HTH_CROC1"/>
    <property type="match status" value="1"/>
</dbReference>
<reference evidence="2" key="1">
    <citation type="submission" date="2019-08" db="EMBL/GenBank/DDBJ databases">
        <authorList>
            <person name="Kucharzyk K."/>
            <person name="Murdoch R.W."/>
            <person name="Higgins S."/>
            <person name="Loffler F."/>
        </authorList>
    </citation>
    <scope>NUCLEOTIDE SEQUENCE</scope>
</reference>
<dbReference type="AlphaFoldDB" id="A0A644TXD8"/>
<protein>
    <recommendedName>
        <fullName evidence="1">HTH cro/C1-type domain-containing protein</fullName>
    </recommendedName>
</protein>
<name>A0A644TXD8_9ZZZZ</name>
<dbReference type="InterPro" id="IPR036388">
    <property type="entry name" value="WH-like_DNA-bd_sf"/>
</dbReference>
<proteinExistence type="predicted"/>
<evidence type="ECO:0000259" key="1">
    <source>
        <dbReference type="PROSITE" id="PS50943"/>
    </source>
</evidence>
<sequence>MDTNTVNVPSLKNSEESRLNLIMFHLRNSKFGLSISDLAKKTGLNRNTISRYLTILATLGQVEVRTVGPSRVYQLSERLPISPQFLAVQPEPTIVVNNEGMILALNPYMLESLGNNLGIDKENLVGKNYKELNIELFNIITALPEYVNALNGKMPTVGAWTYLETADARYRLWILPIIFFDGIPGIMVQAETWICHNGRRADEMLAVCPSSDGKSAYFPKKQG</sequence>
<dbReference type="InterPro" id="IPR001387">
    <property type="entry name" value="Cro/C1-type_HTH"/>
</dbReference>